<evidence type="ECO:0000256" key="1">
    <source>
        <dbReference type="SAM" id="MobiDB-lite"/>
    </source>
</evidence>
<evidence type="ECO:0000313" key="5">
    <source>
        <dbReference type="RefSeq" id="XP_030533464.2"/>
    </source>
</evidence>
<dbReference type="PANTHER" id="PTHR33349:SF41">
    <property type="entry name" value="EMB|CAB62594.1"/>
    <property type="match status" value="1"/>
</dbReference>
<feature type="region of interest" description="Disordered" evidence="1">
    <location>
        <begin position="468"/>
        <end position="540"/>
    </location>
</feature>
<feature type="compositionally biased region" description="Basic and acidic residues" evidence="1">
    <location>
        <begin position="259"/>
        <end position="269"/>
    </location>
</feature>
<evidence type="ECO:0000259" key="2">
    <source>
        <dbReference type="SMART" id="SM01054"/>
    </source>
</evidence>
<reference evidence="4 5" key="1">
    <citation type="submission" date="2025-05" db="UniProtKB">
        <authorList>
            <consortium name="RefSeq"/>
        </authorList>
    </citation>
    <scope>IDENTIFICATION</scope>
    <source>
        <tissue evidence="4 5">Leaf</tissue>
    </source>
</reference>
<evidence type="ECO:0000313" key="3">
    <source>
        <dbReference type="Proteomes" id="UP000827889"/>
    </source>
</evidence>
<feature type="compositionally biased region" description="Basic residues" evidence="1">
    <location>
        <begin position="285"/>
        <end position="296"/>
    </location>
</feature>
<gene>
    <name evidence="4 5" type="primary">LOC115743015</name>
</gene>
<proteinExistence type="predicted"/>
<organism evidence="3 5">
    <name type="scientific">Rhodamnia argentea</name>
    <dbReference type="NCBI Taxonomy" id="178133"/>
    <lineage>
        <taxon>Eukaryota</taxon>
        <taxon>Viridiplantae</taxon>
        <taxon>Streptophyta</taxon>
        <taxon>Embryophyta</taxon>
        <taxon>Tracheophyta</taxon>
        <taxon>Spermatophyta</taxon>
        <taxon>Magnoliopsida</taxon>
        <taxon>eudicotyledons</taxon>
        <taxon>Gunneridae</taxon>
        <taxon>Pentapetalae</taxon>
        <taxon>rosids</taxon>
        <taxon>malvids</taxon>
        <taxon>Myrtales</taxon>
        <taxon>Myrtaceae</taxon>
        <taxon>Myrtoideae</taxon>
        <taxon>Myrteae</taxon>
        <taxon>Australasian group</taxon>
        <taxon>Rhodamnia</taxon>
    </lineage>
</organism>
<name>A0A8B8PFK7_9MYRT</name>
<feature type="region of interest" description="Disordered" evidence="1">
    <location>
        <begin position="403"/>
        <end position="440"/>
    </location>
</feature>
<dbReference type="Proteomes" id="UP000827889">
    <property type="component" value="Chromosome 6"/>
</dbReference>
<dbReference type="RefSeq" id="XP_030533464.2">
    <property type="nucleotide sequence ID" value="XM_030677604.2"/>
</dbReference>
<feature type="compositionally biased region" description="Polar residues" evidence="1">
    <location>
        <begin position="363"/>
        <end position="373"/>
    </location>
</feature>
<feature type="compositionally biased region" description="Basic and acidic residues" evidence="1">
    <location>
        <begin position="494"/>
        <end position="505"/>
    </location>
</feature>
<accession>A0A8B8PFK7</accession>
<feature type="compositionally biased region" description="Basic and acidic residues" evidence="1">
    <location>
        <begin position="410"/>
        <end position="423"/>
    </location>
</feature>
<protein>
    <submittedName>
        <fullName evidence="4 5">Uncharacterized protein LOC115743015</fullName>
    </submittedName>
</protein>
<evidence type="ECO:0000313" key="4">
    <source>
        <dbReference type="RefSeq" id="XP_030533453.2"/>
    </source>
</evidence>
<dbReference type="GO" id="GO:0005516">
    <property type="term" value="F:calmodulin binding"/>
    <property type="evidence" value="ECO:0007669"/>
    <property type="project" value="InterPro"/>
</dbReference>
<dbReference type="InterPro" id="IPR012417">
    <property type="entry name" value="CaM-bd_dom_pln"/>
</dbReference>
<dbReference type="RefSeq" id="XP_030533453.2">
    <property type="nucleotide sequence ID" value="XM_030677593.2"/>
</dbReference>
<dbReference type="GeneID" id="115743015"/>
<keyword evidence="3" id="KW-1185">Reference proteome</keyword>
<dbReference type="PANTHER" id="PTHR33349">
    <property type="entry name" value="EMB|CAB62594.1"/>
    <property type="match status" value="1"/>
</dbReference>
<sequence length="655" mass="71841">MDGEMHDEAMIPQKVESLHGQLRRNSTGIMAAPNLQPPILSRYLRASMGSCHDLCKYGRKHNSEATANFLRSRRKAAISRDRHNHEKTSALEGNEKSFVNVDESPKSVIVKTDDSWSTQDGDVVVKKAAISGDGYDQDKSSALLEGNEKSLVNVDESPKSIIVKTDDALSTQDGDVVFKKAANSGDQYEQDKTSASLEGKEKSLVNVDEYPESVIVKTDDSLSTPDRDVFFQQPEDPDVTGDFAADLKENSVRPSPSAHAKEVTGDKVHNKTGGALSVAAPNNSGRRKSQKFRSTKATRVSVNEKEKILPSTASIALRGTKATRVSLNEKGKILPSTVSIVPEHYSRRGSNRDVRNYMHAKLASNQKNCSSSKPEPKLSNCKDKSEKTSDFAVANVGSKMAGAAENSLHTLDEDPKAEKERRSNGKIAPQLPPSSGMKKLRRTVNACGSAKLPPYSDKKNTRRIGRHVNQSLSSSSLISTPFLPASKSTNGDTSSEHEAAEKGNPEARSNTNRPKRRVSTGSSEDKSCQPQNLSFRKGKVVEPRLENVPPRKLRFRRPRLLGECQLSKGDAGKKIFRRKDIDSAESKSIKSEKIVLKHRQVEKRENARSLFNNVIEETASKLVETRKSKVKALVGAFETVISLQDTKPKATVTAC</sequence>
<feature type="region of interest" description="Disordered" evidence="1">
    <location>
        <begin position="363"/>
        <end position="386"/>
    </location>
</feature>
<dbReference type="AlphaFoldDB" id="A0A8B8PFK7"/>
<feature type="domain" description="Calmodulin-binding" evidence="2">
    <location>
        <begin position="529"/>
        <end position="642"/>
    </location>
</feature>
<dbReference type="KEGG" id="rarg:115743015"/>
<feature type="compositionally biased region" description="Basic and acidic residues" evidence="1">
    <location>
        <begin position="374"/>
        <end position="386"/>
    </location>
</feature>
<dbReference type="SMART" id="SM01054">
    <property type="entry name" value="CaM_binding"/>
    <property type="match status" value="1"/>
</dbReference>
<feature type="region of interest" description="Disordered" evidence="1">
    <location>
        <begin position="250"/>
        <end position="297"/>
    </location>
</feature>
<dbReference type="Pfam" id="PF07839">
    <property type="entry name" value="CaM_binding"/>
    <property type="match status" value="1"/>
</dbReference>